<sequence length="142" mass="15793">MSVRRLLRRLPRAESFAQQLQAELRQQLQAVGSLSDTCQETVAEQITACLPLLLSLHPTRVRGWQDTLNHGAHVIVDFRNDCQLTVAEYCPPHDAAPDAADTRISVYRRGSLQSYIACHHTKLQAALHHSLPPLVSKVPALS</sequence>
<organism evidence="1 2">
    <name type="scientific">Hymenobacter fastidiosus</name>
    <dbReference type="NCBI Taxonomy" id="486264"/>
    <lineage>
        <taxon>Bacteria</taxon>
        <taxon>Pseudomonadati</taxon>
        <taxon>Bacteroidota</taxon>
        <taxon>Cytophagia</taxon>
        <taxon>Cytophagales</taxon>
        <taxon>Hymenobacteraceae</taxon>
        <taxon>Hymenobacter</taxon>
    </lineage>
</organism>
<dbReference type="EMBL" id="BAABDJ010000024">
    <property type="protein sequence ID" value="GAA4010501.1"/>
    <property type="molecule type" value="Genomic_DNA"/>
</dbReference>
<keyword evidence="2" id="KW-1185">Reference proteome</keyword>
<name>A0ABP7SE76_9BACT</name>
<protein>
    <submittedName>
        <fullName evidence="1">Uncharacterized protein</fullName>
    </submittedName>
</protein>
<proteinExistence type="predicted"/>
<reference evidence="2" key="1">
    <citation type="journal article" date="2019" name="Int. J. Syst. Evol. Microbiol.">
        <title>The Global Catalogue of Microorganisms (GCM) 10K type strain sequencing project: providing services to taxonomists for standard genome sequencing and annotation.</title>
        <authorList>
            <consortium name="The Broad Institute Genomics Platform"/>
            <consortium name="The Broad Institute Genome Sequencing Center for Infectious Disease"/>
            <person name="Wu L."/>
            <person name="Ma J."/>
        </authorList>
    </citation>
    <scope>NUCLEOTIDE SEQUENCE [LARGE SCALE GENOMIC DNA]</scope>
    <source>
        <strain evidence="2">JCM 17224</strain>
    </source>
</reference>
<evidence type="ECO:0000313" key="1">
    <source>
        <dbReference type="EMBL" id="GAA4010501.1"/>
    </source>
</evidence>
<accession>A0ABP7SE76</accession>
<evidence type="ECO:0000313" key="2">
    <source>
        <dbReference type="Proteomes" id="UP001500567"/>
    </source>
</evidence>
<gene>
    <name evidence="1" type="ORF">GCM10022408_23510</name>
</gene>
<dbReference type="Proteomes" id="UP001500567">
    <property type="component" value="Unassembled WGS sequence"/>
</dbReference>
<comment type="caution">
    <text evidence="1">The sequence shown here is derived from an EMBL/GenBank/DDBJ whole genome shotgun (WGS) entry which is preliminary data.</text>
</comment>